<comment type="caution">
    <text evidence="2">The sequence shown here is derived from an EMBL/GenBank/DDBJ whole genome shotgun (WGS) entry which is preliminary data.</text>
</comment>
<dbReference type="Proteomes" id="UP000297720">
    <property type="component" value="Unassembled WGS sequence"/>
</dbReference>
<sequence>MQKQPKAVLWHSVRNVPLVTNTNPGVKPRCNEVQFMNQAIDDVLLAHAMAQVFPHIDKQQWLSAYQDLLNSVKSGDSLCSYVPSETYENLALPELLRVVESIASSMRGAVIEVIDLRVGKSQIPAVTAGPVCHVLEISMPETVGDYDCAYDVPEWEWVREHASFSHKGNHHHDNPTYEFLFNMANYDALDEGAIPERLWPVFRDASKIGAGYVLFHNE</sequence>
<organism evidence="2 4">
    <name type="scientific">Aeromonas taiwanensis</name>
    <dbReference type="NCBI Taxonomy" id="633417"/>
    <lineage>
        <taxon>Bacteria</taxon>
        <taxon>Pseudomonadati</taxon>
        <taxon>Pseudomonadota</taxon>
        <taxon>Gammaproteobacteria</taxon>
        <taxon>Aeromonadales</taxon>
        <taxon>Aeromonadaceae</taxon>
        <taxon>Aeromonas</taxon>
    </lineage>
</organism>
<dbReference type="Proteomes" id="UP000297914">
    <property type="component" value="Unassembled WGS sequence"/>
</dbReference>
<evidence type="ECO:0000313" key="2">
    <source>
        <dbReference type="EMBL" id="TFF77707.1"/>
    </source>
</evidence>
<dbReference type="EMBL" id="QORL01000032">
    <property type="protein sequence ID" value="TFF73699.1"/>
    <property type="molecule type" value="Genomic_DNA"/>
</dbReference>
<accession>A0A5F0K8B6</accession>
<dbReference type="AlphaFoldDB" id="A0A5F0K8B6"/>
<evidence type="ECO:0000313" key="3">
    <source>
        <dbReference type="Proteomes" id="UP000297720"/>
    </source>
</evidence>
<protein>
    <submittedName>
        <fullName evidence="2">Uncharacterized protein</fullName>
    </submittedName>
</protein>
<proteinExistence type="predicted"/>
<name>A0A5F0K8B6_9GAMM</name>
<evidence type="ECO:0000313" key="1">
    <source>
        <dbReference type="EMBL" id="TFF73699.1"/>
    </source>
</evidence>
<reference evidence="2 4" key="1">
    <citation type="submission" date="2018-06" db="EMBL/GenBank/DDBJ databases">
        <title>Occurrence of a novel blaKPC-2- and qnrS2- harbouring IncP6 plasmid from Aeromonas taiwanensis isolates recovered from the river sediments.</title>
        <authorList>
            <person name="Zheng B."/>
            <person name="Yu X."/>
            <person name="Xiao Y."/>
        </authorList>
    </citation>
    <scope>NUCLEOTIDE SEQUENCE [LARGE SCALE GENOMIC DNA]</scope>
    <source>
        <strain evidence="1 3">1713</strain>
        <strain evidence="2 4">198</strain>
    </source>
</reference>
<keyword evidence="3" id="KW-1185">Reference proteome</keyword>
<evidence type="ECO:0000313" key="4">
    <source>
        <dbReference type="Proteomes" id="UP000297914"/>
    </source>
</evidence>
<gene>
    <name evidence="1" type="ORF">DRM93_14520</name>
    <name evidence="2" type="ORF">DRM94_14520</name>
</gene>
<dbReference type="EMBL" id="QORK01000032">
    <property type="protein sequence ID" value="TFF77707.1"/>
    <property type="molecule type" value="Genomic_DNA"/>
</dbReference>